<dbReference type="SUPFAM" id="SSF103473">
    <property type="entry name" value="MFS general substrate transporter"/>
    <property type="match status" value="1"/>
</dbReference>
<evidence type="ECO:0000256" key="3">
    <source>
        <dbReference type="ARBA" id="ARBA00022692"/>
    </source>
</evidence>
<accession>A0ABS3KVX9</accession>
<dbReference type="RefSeq" id="WP_207419791.1">
    <property type="nucleotide sequence ID" value="NZ_CP061180.1"/>
</dbReference>
<evidence type="ECO:0000256" key="6">
    <source>
        <dbReference type="SAM" id="Phobius"/>
    </source>
</evidence>
<feature type="transmembrane region" description="Helical" evidence="6">
    <location>
        <begin position="267"/>
        <end position="288"/>
    </location>
</feature>
<gene>
    <name evidence="8" type="ORF">IAI61_21490</name>
</gene>
<keyword evidence="5 6" id="KW-0472">Membrane</keyword>
<feature type="transmembrane region" description="Helical" evidence="6">
    <location>
        <begin position="300"/>
        <end position="321"/>
    </location>
</feature>
<dbReference type="Gene3D" id="1.20.1250.20">
    <property type="entry name" value="MFS general substrate transporter like domains"/>
    <property type="match status" value="2"/>
</dbReference>
<evidence type="ECO:0000313" key="9">
    <source>
        <dbReference type="Proteomes" id="UP001518989"/>
    </source>
</evidence>
<feature type="transmembrane region" description="Helical" evidence="6">
    <location>
        <begin position="142"/>
        <end position="167"/>
    </location>
</feature>
<keyword evidence="4 6" id="KW-1133">Transmembrane helix</keyword>
<feature type="transmembrane region" description="Helical" evidence="6">
    <location>
        <begin position="198"/>
        <end position="221"/>
    </location>
</feature>
<evidence type="ECO:0000256" key="1">
    <source>
        <dbReference type="ARBA" id="ARBA00004141"/>
    </source>
</evidence>
<dbReference type="PANTHER" id="PTHR42718:SF9">
    <property type="entry name" value="MAJOR FACILITATOR SUPERFAMILY MULTIDRUG TRANSPORTER MFSC"/>
    <property type="match status" value="1"/>
</dbReference>
<evidence type="ECO:0000313" key="8">
    <source>
        <dbReference type="EMBL" id="MBO1081614.1"/>
    </source>
</evidence>
<keyword evidence="2" id="KW-0813">Transport</keyword>
<organism evidence="8 9">
    <name type="scientific">Roseomonas haemaphysalidis</name>
    <dbReference type="NCBI Taxonomy" id="2768162"/>
    <lineage>
        <taxon>Bacteria</taxon>
        <taxon>Pseudomonadati</taxon>
        <taxon>Pseudomonadota</taxon>
        <taxon>Alphaproteobacteria</taxon>
        <taxon>Acetobacterales</taxon>
        <taxon>Roseomonadaceae</taxon>
        <taxon>Roseomonas</taxon>
    </lineage>
</organism>
<keyword evidence="3 6" id="KW-0812">Transmembrane</keyword>
<dbReference type="PANTHER" id="PTHR42718">
    <property type="entry name" value="MAJOR FACILITATOR SUPERFAMILY MULTIDRUG TRANSPORTER MFSC"/>
    <property type="match status" value="1"/>
</dbReference>
<comment type="subcellular location">
    <subcellularLocation>
        <location evidence="1">Membrane</location>
        <topology evidence="1">Multi-pass membrane protein</topology>
    </subcellularLocation>
</comment>
<dbReference type="InterPro" id="IPR011701">
    <property type="entry name" value="MFS"/>
</dbReference>
<evidence type="ECO:0000256" key="5">
    <source>
        <dbReference type="ARBA" id="ARBA00023136"/>
    </source>
</evidence>
<name>A0ABS3KVX9_9PROT</name>
<dbReference type="Pfam" id="PF07690">
    <property type="entry name" value="MFS_1"/>
    <property type="match status" value="1"/>
</dbReference>
<feature type="transmembrane region" description="Helical" evidence="6">
    <location>
        <begin position="227"/>
        <end position="246"/>
    </location>
</feature>
<feature type="transmembrane region" description="Helical" evidence="6">
    <location>
        <begin position="173"/>
        <end position="191"/>
    </location>
</feature>
<feature type="domain" description="Major facilitator superfamily (MFS) profile" evidence="7">
    <location>
        <begin position="18"/>
        <end position="459"/>
    </location>
</feature>
<evidence type="ECO:0000256" key="2">
    <source>
        <dbReference type="ARBA" id="ARBA00022448"/>
    </source>
</evidence>
<feature type="transmembrane region" description="Helical" evidence="6">
    <location>
        <begin position="84"/>
        <end position="103"/>
    </location>
</feature>
<dbReference type="PROSITE" id="PS50850">
    <property type="entry name" value="MFS"/>
    <property type="match status" value="1"/>
</dbReference>
<sequence>MKARNNEAWAERGVRWRALLALLLGAALATLPSTLFSIVLFHHMQRLALPMFSVALFYPPYPIGLFLASLPAAAFLDRFGPRRIFLVSIALVSALSIAAALPLEPWVLIGLRFLQGMASAGLLVACLALVRPVFGEARQGIGLGFVVVAGVAGAALLPMLLGLAASIGPAGPVLISLLLVLTVFAMGWQALPAGVPNAVLDVMGTVLNFLSLGLLLGALHFARFRPWLSLALFISGLLVLTLWVWRQKGRTVSVLPLDLLMRPESRYAVGAALLGGLAIAAIGTSTPSRLMVGEAVSPEALGLLLLVAAAATILAACLGGWGIQRWSGWQAAMVGALFLTAGVAMLALPWGGMAGASVAVVILGAGRGLFESGNARALVGDAPPGREAAAAGLLVAAGALGGVLAPFLTLLLFLLGEPAGDDPDNAFPAGLGLQGLLVLLAAWLSKGGGKPSPPTRRSA</sequence>
<feature type="transmembrane region" description="Helical" evidence="6">
    <location>
        <begin position="109"/>
        <end position="130"/>
    </location>
</feature>
<dbReference type="EMBL" id="JACTNG010000017">
    <property type="protein sequence ID" value="MBO1081614.1"/>
    <property type="molecule type" value="Genomic_DNA"/>
</dbReference>
<feature type="transmembrane region" description="Helical" evidence="6">
    <location>
        <begin position="426"/>
        <end position="444"/>
    </location>
</feature>
<proteinExistence type="predicted"/>
<dbReference type="InterPro" id="IPR036259">
    <property type="entry name" value="MFS_trans_sf"/>
</dbReference>
<reference evidence="8 9" key="1">
    <citation type="submission" date="2020-09" db="EMBL/GenBank/DDBJ databases">
        <title>Roseomonas.</title>
        <authorList>
            <person name="Zhu W."/>
        </authorList>
    </citation>
    <scope>NUCLEOTIDE SEQUENCE [LARGE SCALE GENOMIC DNA]</scope>
    <source>
        <strain evidence="8 9">573</strain>
    </source>
</reference>
<dbReference type="Proteomes" id="UP001518989">
    <property type="component" value="Unassembled WGS sequence"/>
</dbReference>
<feature type="transmembrane region" description="Helical" evidence="6">
    <location>
        <begin position="328"/>
        <end position="347"/>
    </location>
</feature>
<evidence type="ECO:0000256" key="4">
    <source>
        <dbReference type="ARBA" id="ARBA00022989"/>
    </source>
</evidence>
<feature type="transmembrane region" description="Helical" evidence="6">
    <location>
        <begin position="391"/>
        <end position="414"/>
    </location>
</feature>
<feature type="transmembrane region" description="Helical" evidence="6">
    <location>
        <begin position="47"/>
        <end position="72"/>
    </location>
</feature>
<comment type="caution">
    <text evidence="8">The sequence shown here is derived from an EMBL/GenBank/DDBJ whole genome shotgun (WGS) entry which is preliminary data.</text>
</comment>
<evidence type="ECO:0000259" key="7">
    <source>
        <dbReference type="PROSITE" id="PS50850"/>
    </source>
</evidence>
<protein>
    <submittedName>
        <fullName evidence="8">MFS transporter</fullName>
    </submittedName>
</protein>
<dbReference type="InterPro" id="IPR020846">
    <property type="entry name" value="MFS_dom"/>
</dbReference>
<keyword evidence="9" id="KW-1185">Reference proteome</keyword>